<proteinExistence type="predicted"/>
<dbReference type="AlphaFoldDB" id="D3KGL8"/>
<protein>
    <submittedName>
        <fullName evidence="1">Uncharacterized protein</fullName>
    </submittedName>
</protein>
<comment type="caution">
    <text evidence="1">The sequence shown here is derived from an EMBL/GenBank/DDBJ whole genome shotgun (WGS) entry which is preliminary data.</text>
</comment>
<dbReference type="Proteomes" id="UP000001548">
    <property type="component" value="Unassembled WGS sequence"/>
</dbReference>
<organism evidence="1 2">
    <name type="scientific">Giardia intestinalis (strain ATCC 50803 / WB clone C6)</name>
    <name type="common">Giardia lamblia</name>
    <dbReference type="NCBI Taxonomy" id="184922"/>
    <lineage>
        <taxon>Eukaryota</taxon>
        <taxon>Metamonada</taxon>
        <taxon>Diplomonadida</taxon>
        <taxon>Hexamitidae</taxon>
        <taxon>Giardiinae</taxon>
        <taxon>Giardia</taxon>
    </lineage>
</organism>
<reference evidence="1 2" key="1">
    <citation type="journal article" date="2007" name="Science">
        <title>Genomic minimalism in the early diverging intestinal parasite Giardia lamblia.</title>
        <authorList>
            <person name="Morrison H.G."/>
            <person name="McArthur A.G."/>
            <person name="Gillin F.D."/>
            <person name="Aley S.B."/>
            <person name="Adam R.D."/>
            <person name="Olsen G.J."/>
            <person name="Best A.A."/>
            <person name="Cande W.Z."/>
            <person name="Chen F."/>
            <person name="Cipriano M.J."/>
            <person name="Davids B.J."/>
            <person name="Dawson S.C."/>
            <person name="Elmendorf H.G."/>
            <person name="Hehl A.B."/>
            <person name="Holder M.E."/>
            <person name="Huse S.M."/>
            <person name="Kim U.U."/>
            <person name="Lasek-Nesselquist E."/>
            <person name="Manning G."/>
            <person name="Nigam A."/>
            <person name="Nixon J.E."/>
            <person name="Palm D."/>
            <person name="Passamaneck N.E."/>
            <person name="Prabhu A."/>
            <person name="Reich C.I."/>
            <person name="Reiner D.S."/>
            <person name="Samuelson J."/>
            <person name="Svard S.G."/>
            <person name="Sogin M.L."/>
        </authorList>
    </citation>
    <scope>NUCLEOTIDE SEQUENCE [LARGE SCALE GENOMIC DNA]</scope>
    <source>
        <strain evidence="1 2">WB C6</strain>
    </source>
</reference>
<accession>D3KGL8</accession>
<gene>
    <name evidence="1" type="ORF">GL50803_00104870</name>
</gene>
<dbReference type="EMBL" id="AACB03000004">
    <property type="protein sequence ID" value="KAE8302401.1"/>
    <property type="molecule type" value="Genomic_DNA"/>
</dbReference>
<evidence type="ECO:0000313" key="1">
    <source>
        <dbReference type="EMBL" id="KAE8302401.1"/>
    </source>
</evidence>
<name>D3KGL8_GIAIC</name>
<dbReference type="HOGENOM" id="CLU_1829005_0_0_1"/>
<sequence length="141" mass="15902">MFSFEPNATDDFTSKNTPDDGLTNTTNLLQAISPFLSNVISPDELPEKALDQITMLGGDGILYLLLEEKVRFYLKICCRVEAGHLLSREGTMLIQIFARTGRPALLYRDYTDGYIGALQELLTNNVTIQPDGWSSWFRYAE</sequence>
<dbReference type="VEuPathDB" id="GiardiaDB:GL50803_104870"/>
<keyword evidence="2" id="KW-1185">Reference proteome</keyword>
<evidence type="ECO:0000313" key="2">
    <source>
        <dbReference type="Proteomes" id="UP000001548"/>
    </source>
</evidence>